<dbReference type="PROSITE" id="PS50010">
    <property type="entry name" value="DH_2"/>
    <property type="match status" value="1"/>
</dbReference>
<dbReference type="SUPFAM" id="SSF48065">
    <property type="entry name" value="DBL homology domain (DH-domain)"/>
    <property type="match status" value="1"/>
</dbReference>
<evidence type="ECO:0000259" key="1">
    <source>
        <dbReference type="PROSITE" id="PS50010"/>
    </source>
</evidence>
<dbReference type="EMBL" id="JBDODL010000756">
    <property type="protein sequence ID" value="MES1920598.1"/>
    <property type="molecule type" value="Genomic_DNA"/>
</dbReference>
<dbReference type="InterPro" id="IPR035899">
    <property type="entry name" value="DBL_dom_sf"/>
</dbReference>
<comment type="caution">
    <text evidence="2">The sequence shown here is derived from an EMBL/GenBank/DDBJ whole genome shotgun (WGS) entry which is preliminary data.</text>
</comment>
<keyword evidence="3" id="KW-1185">Reference proteome</keyword>
<sequence length="193" mass="23397">MDKKDKKFYAERIKSIVRELILEEKSYLEFTLYPLLQTRSAVLDEFKNKQNQIKSIFKNINKLYEIHYDFFLKKINYKNININQFCGCLKQFSYKLIIIYQKFYSDFAKSIKAYKKLDNYIFSVVNSFYQTNIVESFKKILIFPLNYCQKLSMLIILLRKFRFEDEIGKIKLFVDQISELFIFGKIDNLLKIH</sequence>
<accession>A0ABV2ALP4</accession>
<dbReference type="Proteomes" id="UP001439008">
    <property type="component" value="Unassembled WGS sequence"/>
</dbReference>
<protein>
    <recommendedName>
        <fullName evidence="1">DH domain-containing protein</fullName>
    </recommendedName>
</protein>
<name>A0ABV2ALP4_9EUKA</name>
<proteinExistence type="predicted"/>
<gene>
    <name evidence="2" type="ORF">MHBO_002250</name>
</gene>
<evidence type="ECO:0000313" key="3">
    <source>
        <dbReference type="Proteomes" id="UP001439008"/>
    </source>
</evidence>
<dbReference type="InterPro" id="IPR000219">
    <property type="entry name" value="DH_dom"/>
</dbReference>
<dbReference type="Pfam" id="PF00621">
    <property type="entry name" value="RhoGEF"/>
    <property type="match status" value="1"/>
</dbReference>
<reference evidence="2 3" key="1">
    <citation type="journal article" date="2024" name="BMC Biol.">
        <title>Comparative genomics of Ascetosporea gives new insight into the evolutionary basis for animal parasitism in Rhizaria.</title>
        <authorList>
            <person name="Hiltunen Thoren M."/>
            <person name="Onut-Brannstrom I."/>
            <person name="Alfjorden A."/>
            <person name="Peckova H."/>
            <person name="Swords F."/>
            <person name="Hooper C."/>
            <person name="Holzer A.S."/>
            <person name="Bass D."/>
            <person name="Burki F."/>
        </authorList>
    </citation>
    <scope>NUCLEOTIDE SEQUENCE [LARGE SCALE GENOMIC DNA]</scope>
    <source>
        <strain evidence="2">20-A016</strain>
    </source>
</reference>
<dbReference type="Gene3D" id="1.20.900.10">
    <property type="entry name" value="Dbl homology (DH) domain"/>
    <property type="match status" value="1"/>
</dbReference>
<organism evidence="2 3">
    <name type="scientific">Bonamia ostreae</name>
    <dbReference type="NCBI Taxonomy" id="126728"/>
    <lineage>
        <taxon>Eukaryota</taxon>
        <taxon>Sar</taxon>
        <taxon>Rhizaria</taxon>
        <taxon>Endomyxa</taxon>
        <taxon>Ascetosporea</taxon>
        <taxon>Haplosporida</taxon>
        <taxon>Bonamia</taxon>
    </lineage>
</organism>
<evidence type="ECO:0000313" key="2">
    <source>
        <dbReference type="EMBL" id="MES1920598.1"/>
    </source>
</evidence>
<feature type="domain" description="DH" evidence="1">
    <location>
        <begin position="12"/>
        <end position="193"/>
    </location>
</feature>